<dbReference type="AlphaFoldDB" id="A0A177NBP1"/>
<dbReference type="STRING" id="702114.A1355_11020"/>
<name>A0A177NBP1_9GAMM</name>
<keyword evidence="4" id="KW-1185">Reference proteome</keyword>
<reference evidence="4" key="1">
    <citation type="submission" date="2016-03" db="EMBL/GenBank/DDBJ databases">
        <authorList>
            <person name="Heylen K."/>
            <person name="De Vos P."/>
            <person name="Vekeman B."/>
        </authorList>
    </citation>
    <scope>NUCLEOTIDE SEQUENCE [LARGE SCALE GENOMIC DNA]</scope>
    <source>
        <strain evidence="4">R-45383</strain>
    </source>
</reference>
<proteinExistence type="predicted"/>
<feature type="coiled-coil region" evidence="1">
    <location>
        <begin position="139"/>
        <end position="166"/>
    </location>
</feature>
<evidence type="ECO:0000256" key="2">
    <source>
        <dbReference type="SAM" id="Phobius"/>
    </source>
</evidence>
<gene>
    <name evidence="3" type="ORF">A1355_11020</name>
</gene>
<protein>
    <submittedName>
        <fullName evidence="3">Uncharacterized protein</fullName>
    </submittedName>
</protein>
<dbReference type="RefSeq" id="WP_064030695.1">
    <property type="nucleotide sequence ID" value="NZ_LUUK01000194.1"/>
</dbReference>
<dbReference type="OrthoDB" id="5569984at2"/>
<keyword evidence="1" id="KW-0175">Coiled coil</keyword>
<sequence length="208" mass="23549">MIQLDSVVVVLMAEALVVLVLFMAVLFFLSRNRRGREMAEVDRFIDQMDEQSLVKQHRLEQFLGEDCGLPVETVESVLAAVLKAERALFQQIFRLFLQRDLATLADIERKIDELAEPYQNLLVDHPEPTSGAVGQVDKLAAMERINQQLVRQLDTAMKTIDEISAEYTRVFSGNQTALELENSSKKMLQVFAEAEHSIRINVAGEAEE</sequence>
<evidence type="ECO:0000256" key="1">
    <source>
        <dbReference type="SAM" id="Coils"/>
    </source>
</evidence>
<organism evidence="3 4">
    <name type="scientific">Methylomonas koyamae</name>
    <dbReference type="NCBI Taxonomy" id="702114"/>
    <lineage>
        <taxon>Bacteria</taxon>
        <taxon>Pseudomonadati</taxon>
        <taxon>Pseudomonadota</taxon>
        <taxon>Gammaproteobacteria</taxon>
        <taxon>Methylococcales</taxon>
        <taxon>Methylococcaceae</taxon>
        <taxon>Methylomonas</taxon>
    </lineage>
</organism>
<keyword evidence="2" id="KW-1133">Transmembrane helix</keyword>
<dbReference type="Proteomes" id="UP000077628">
    <property type="component" value="Unassembled WGS sequence"/>
</dbReference>
<keyword evidence="2" id="KW-0812">Transmembrane</keyword>
<comment type="caution">
    <text evidence="3">The sequence shown here is derived from an EMBL/GenBank/DDBJ whole genome shotgun (WGS) entry which is preliminary data.</text>
</comment>
<evidence type="ECO:0000313" key="3">
    <source>
        <dbReference type="EMBL" id="OAI15261.1"/>
    </source>
</evidence>
<feature type="transmembrane region" description="Helical" evidence="2">
    <location>
        <begin position="6"/>
        <end position="29"/>
    </location>
</feature>
<accession>A0A177NBP1</accession>
<evidence type="ECO:0000313" key="4">
    <source>
        <dbReference type="Proteomes" id="UP000077628"/>
    </source>
</evidence>
<keyword evidence="2" id="KW-0472">Membrane</keyword>
<dbReference type="EMBL" id="LUUK01000194">
    <property type="protein sequence ID" value="OAI15261.1"/>
    <property type="molecule type" value="Genomic_DNA"/>
</dbReference>